<dbReference type="AlphaFoldDB" id="A0A1B7L8T8"/>
<dbReference type="RefSeq" id="WP_064594535.1">
    <property type="nucleotide sequence ID" value="NZ_CP134782.1"/>
</dbReference>
<keyword evidence="5 11" id="KW-0813">Transport</keyword>
<dbReference type="CDD" id="cd06261">
    <property type="entry name" value="TM_PBP2"/>
    <property type="match status" value="1"/>
</dbReference>
<keyword evidence="9 11" id="KW-1133">Transmembrane helix</keyword>
<feature type="domain" description="ABC transmembrane type-1" evidence="13">
    <location>
        <begin position="67"/>
        <end position="258"/>
    </location>
</feature>
<keyword evidence="10 11" id="KW-0472">Membrane</keyword>
<feature type="transmembrane region" description="Helical" evidence="11">
    <location>
        <begin position="135"/>
        <end position="158"/>
    </location>
</feature>
<protein>
    <recommendedName>
        <fullName evidence="4 12">sn-glycerol-3-phosphate transport system permease protein UgpE</fullName>
    </recommendedName>
</protein>
<feature type="transmembrane region" description="Helical" evidence="11">
    <location>
        <begin position="235"/>
        <end position="258"/>
    </location>
</feature>
<gene>
    <name evidence="12" type="primary">ugpE</name>
    <name evidence="14" type="ORF">A9B99_03115</name>
</gene>
<proteinExistence type="inferred from homology"/>
<comment type="caution">
    <text evidence="14">The sequence shown here is derived from an EMBL/GenBank/DDBJ whole genome shotgun (WGS) entry which is preliminary data.</text>
</comment>
<dbReference type="PANTHER" id="PTHR43744:SF8">
    <property type="entry name" value="SN-GLYCEROL-3-PHOSPHATE TRANSPORT SYSTEM PERMEASE PROTEIN UGPE"/>
    <property type="match status" value="1"/>
</dbReference>
<dbReference type="InterPro" id="IPR000515">
    <property type="entry name" value="MetI-like"/>
</dbReference>
<evidence type="ECO:0000256" key="8">
    <source>
        <dbReference type="ARBA" id="ARBA00022692"/>
    </source>
</evidence>
<dbReference type="InterPro" id="IPR035906">
    <property type="entry name" value="MetI-like_sf"/>
</dbReference>
<organism evidence="14 15">
    <name type="scientific">Mangrovibacter phragmitis</name>
    <dbReference type="NCBI Taxonomy" id="1691903"/>
    <lineage>
        <taxon>Bacteria</taxon>
        <taxon>Pseudomonadati</taxon>
        <taxon>Pseudomonadota</taxon>
        <taxon>Gammaproteobacteria</taxon>
        <taxon>Enterobacterales</taxon>
        <taxon>Enterobacteriaceae</taxon>
        <taxon>Mangrovibacter</taxon>
    </lineage>
</organism>
<dbReference type="Gene3D" id="1.10.3720.10">
    <property type="entry name" value="MetI-like"/>
    <property type="match status" value="1"/>
</dbReference>
<reference evidence="15" key="1">
    <citation type="submission" date="2016-05" db="EMBL/GenBank/DDBJ databases">
        <authorList>
            <person name="Behera P."/>
            <person name="Vaishampayan P."/>
            <person name="Singh N."/>
            <person name="Raina V."/>
            <person name="Suar M."/>
            <person name="Pattnaik A."/>
            <person name="Rastogi G."/>
        </authorList>
    </citation>
    <scope>NUCLEOTIDE SEQUENCE [LARGE SCALE GENOMIC DNA]</scope>
    <source>
        <strain evidence="15">MP23</strain>
    </source>
</reference>
<dbReference type="PANTHER" id="PTHR43744">
    <property type="entry name" value="ABC TRANSPORTER PERMEASE PROTEIN MG189-RELATED-RELATED"/>
    <property type="match status" value="1"/>
</dbReference>
<feature type="transmembrane region" description="Helical" evidence="11">
    <location>
        <begin position="12"/>
        <end position="32"/>
    </location>
</feature>
<evidence type="ECO:0000256" key="10">
    <source>
        <dbReference type="ARBA" id="ARBA00023136"/>
    </source>
</evidence>
<evidence type="ECO:0000256" key="11">
    <source>
        <dbReference type="RuleBase" id="RU363032"/>
    </source>
</evidence>
<feature type="transmembrane region" description="Helical" evidence="11">
    <location>
        <begin position="179"/>
        <end position="204"/>
    </location>
</feature>
<dbReference type="GO" id="GO:0055085">
    <property type="term" value="P:transmembrane transport"/>
    <property type="evidence" value="ECO:0007669"/>
    <property type="project" value="InterPro"/>
</dbReference>
<feature type="transmembrane region" description="Helical" evidence="11">
    <location>
        <begin position="102"/>
        <end position="123"/>
    </location>
</feature>
<evidence type="ECO:0000313" key="14">
    <source>
        <dbReference type="EMBL" id="OAT78716.1"/>
    </source>
</evidence>
<feature type="transmembrane region" description="Helical" evidence="11">
    <location>
        <begin position="65"/>
        <end position="95"/>
    </location>
</feature>
<comment type="similarity">
    <text evidence="2">Belongs to the binding-protein-dependent transport system permease family. UgpAE subfamily.</text>
</comment>
<name>A0A1B7L8T8_9ENTR</name>
<evidence type="ECO:0000259" key="13">
    <source>
        <dbReference type="PROSITE" id="PS50928"/>
    </source>
</evidence>
<evidence type="ECO:0000256" key="4">
    <source>
        <dbReference type="ARBA" id="ARBA00020515"/>
    </source>
</evidence>
<dbReference type="SUPFAM" id="SSF161098">
    <property type="entry name" value="MetI-like"/>
    <property type="match status" value="1"/>
</dbReference>
<comment type="subunit">
    <text evidence="3 12">The complex is composed of two ATP-binding proteins (UgpC), two transmembrane proteins (UgpA and UgpE) and a solute-binding protein (UgpB).</text>
</comment>
<keyword evidence="6 12" id="KW-1003">Cell membrane</keyword>
<comment type="function">
    <text evidence="12">Part of the ABC transporter complex UgpBAEC involved in sn-glycerol-3-phosphate (G3P) import. Probably responsible for the translocation of the substrate across the membrane.</text>
</comment>
<evidence type="ECO:0000256" key="9">
    <source>
        <dbReference type="ARBA" id="ARBA00022989"/>
    </source>
</evidence>
<evidence type="ECO:0000256" key="12">
    <source>
        <dbReference type="RuleBase" id="RU363056"/>
    </source>
</evidence>
<evidence type="ECO:0000256" key="5">
    <source>
        <dbReference type="ARBA" id="ARBA00022448"/>
    </source>
</evidence>
<keyword evidence="7 12" id="KW-0997">Cell inner membrane</keyword>
<evidence type="ECO:0000256" key="1">
    <source>
        <dbReference type="ARBA" id="ARBA00004429"/>
    </source>
</evidence>
<keyword evidence="15" id="KW-1185">Reference proteome</keyword>
<evidence type="ECO:0000256" key="2">
    <source>
        <dbReference type="ARBA" id="ARBA00008852"/>
    </source>
</evidence>
<evidence type="ECO:0000256" key="3">
    <source>
        <dbReference type="ARBA" id="ARBA00011557"/>
    </source>
</evidence>
<evidence type="ECO:0000256" key="6">
    <source>
        <dbReference type="ARBA" id="ARBA00022475"/>
    </source>
</evidence>
<dbReference type="EMBL" id="LYRP01000001">
    <property type="protein sequence ID" value="OAT78716.1"/>
    <property type="molecule type" value="Genomic_DNA"/>
</dbReference>
<evidence type="ECO:0000313" key="15">
    <source>
        <dbReference type="Proteomes" id="UP000078225"/>
    </source>
</evidence>
<evidence type="ECO:0000256" key="7">
    <source>
        <dbReference type="ARBA" id="ARBA00022519"/>
    </source>
</evidence>
<dbReference type="STRING" id="1691903.A9B99_03115"/>
<dbReference type="Pfam" id="PF00528">
    <property type="entry name" value="BPD_transp_1"/>
    <property type="match status" value="1"/>
</dbReference>
<sequence>MINRTPLLSRALLWCLALMTIAPFLMAFLTSFKTQMELFQGVFALPHTFSLANYLSAWEDGHFSIYFMNSVLVVFPVVILSILLGILSGFGFAFLRVPGKTLFALLMALGMVLPSESFIIPLYHELRWMGLTNTYLALILPQVALSIPFTTLMVATALQQVPKELIEAAVMDNTPRWRLLWKILVPAIWPTLSTLALLLFIWTWNEFLIPLILVNQEDLRTLPIGMMFFQNKNTINIPVLMAGAMIVILPLVAVFLVFQRKFISGVTQGAVK</sequence>
<dbReference type="GO" id="GO:0005886">
    <property type="term" value="C:plasma membrane"/>
    <property type="evidence" value="ECO:0007669"/>
    <property type="project" value="UniProtKB-SubCell"/>
</dbReference>
<keyword evidence="8 11" id="KW-0812">Transmembrane</keyword>
<dbReference type="PROSITE" id="PS50928">
    <property type="entry name" value="ABC_TM1"/>
    <property type="match status" value="1"/>
</dbReference>
<accession>A0A1B7L8T8</accession>
<comment type="subcellular location">
    <subcellularLocation>
        <location evidence="1 12">Cell inner membrane</location>
        <topology evidence="1 12">Multi-pass membrane protein</topology>
    </subcellularLocation>
    <subcellularLocation>
        <location evidence="11">Cell membrane</location>
        <topology evidence="11">Multi-pass membrane protein</topology>
    </subcellularLocation>
</comment>
<dbReference type="Proteomes" id="UP000078225">
    <property type="component" value="Unassembled WGS sequence"/>
</dbReference>